<organism evidence="1 2">
    <name type="scientific">Corticibacter populi</name>
    <dbReference type="NCBI Taxonomy" id="1550736"/>
    <lineage>
        <taxon>Bacteria</taxon>
        <taxon>Pseudomonadati</taxon>
        <taxon>Pseudomonadota</taxon>
        <taxon>Betaproteobacteria</taxon>
        <taxon>Burkholderiales</taxon>
        <taxon>Comamonadaceae</taxon>
        <taxon>Corticibacter</taxon>
    </lineage>
</organism>
<reference evidence="1 2" key="1">
    <citation type="submission" date="2018-10" db="EMBL/GenBank/DDBJ databases">
        <title>Draft genome of Cortibacter populi DSM10536.</title>
        <authorList>
            <person name="Bernier A.-M."/>
            <person name="Bernard K."/>
        </authorList>
    </citation>
    <scope>NUCLEOTIDE SEQUENCE [LARGE SCALE GENOMIC DNA]</scope>
    <source>
        <strain evidence="1 2">DSM 105136</strain>
    </source>
</reference>
<dbReference type="InterPro" id="IPR007410">
    <property type="entry name" value="LpqE-like"/>
</dbReference>
<protein>
    <submittedName>
        <fullName evidence="1">Copper chaperone PCu(A)C</fullName>
    </submittedName>
</protein>
<accession>A0A3M6R0S2</accession>
<evidence type="ECO:0000313" key="2">
    <source>
        <dbReference type="Proteomes" id="UP000278006"/>
    </source>
</evidence>
<gene>
    <name evidence="1" type="ORF">D8I35_02930</name>
</gene>
<dbReference type="InterPro" id="IPR058248">
    <property type="entry name" value="Lxx211020-like"/>
</dbReference>
<dbReference type="AlphaFoldDB" id="A0A3M6R0S2"/>
<dbReference type="Gene3D" id="2.60.40.1890">
    <property type="entry name" value="PCu(A)C copper chaperone"/>
    <property type="match status" value="1"/>
</dbReference>
<dbReference type="SUPFAM" id="SSF110087">
    <property type="entry name" value="DR1885-like metal-binding protein"/>
    <property type="match status" value="1"/>
</dbReference>
<evidence type="ECO:0000313" key="1">
    <source>
        <dbReference type="EMBL" id="RMX08848.1"/>
    </source>
</evidence>
<dbReference type="PANTHER" id="PTHR36302:SF1">
    <property type="entry name" value="COPPER CHAPERONE PCU(A)C"/>
    <property type="match status" value="1"/>
</dbReference>
<dbReference type="Pfam" id="PF04314">
    <property type="entry name" value="PCuAC"/>
    <property type="match status" value="1"/>
</dbReference>
<dbReference type="EMBL" id="RDQO01000001">
    <property type="protein sequence ID" value="RMX08848.1"/>
    <property type="molecule type" value="Genomic_DNA"/>
</dbReference>
<sequence>MMAATLGHAHEFKSGDLEITHPYARPSRPGQLNGSAWFGVNNAGSTGDRIIGVQSEVAKHTEIHDMDMQGGVMRMFKVDGVDVPAGGHVKLGEGNKLHVMLLELEQPLKAGDRFPLTIQFEHAGSVPVEVWVEEPRDGAATHGHSHH</sequence>
<dbReference type="Proteomes" id="UP000278006">
    <property type="component" value="Unassembled WGS sequence"/>
</dbReference>
<name>A0A3M6R0S2_9BURK</name>
<comment type="caution">
    <text evidence="1">The sequence shown here is derived from an EMBL/GenBank/DDBJ whole genome shotgun (WGS) entry which is preliminary data.</text>
</comment>
<dbReference type="InterPro" id="IPR036182">
    <property type="entry name" value="PCuAC_sf"/>
</dbReference>
<proteinExistence type="predicted"/>
<dbReference type="OrthoDB" id="9796962at2"/>
<keyword evidence="2" id="KW-1185">Reference proteome</keyword>
<dbReference type="PANTHER" id="PTHR36302">
    <property type="entry name" value="BLR7088 PROTEIN"/>
    <property type="match status" value="1"/>
</dbReference>